<evidence type="ECO:0000256" key="1">
    <source>
        <dbReference type="SAM" id="Phobius"/>
    </source>
</evidence>
<feature type="transmembrane region" description="Helical" evidence="1">
    <location>
        <begin position="63"/>
        <end position="82"/>
    </location>
</feature>
<organism evidence="2 3">
    <name type="scientific">Eiseniibacteriota bacterium</name>
    <dbReference type="NCBI Taxonomy" id="2212470"/>
    <lineage>
        <taxon>Bacteria</taxon>
        <taxon>Candidatus Eiseniibacteriota</taxon>
    </lineage>
</organism>
<protein>
    <recommendedName>
        <fullName evidence="4">CPBP family intramembrane metalloprotease</fullName>
    </recommendedName>
</protein>
<reference evidence="2" key="2">
    <citation type="journal article" date="2021" name="Microbiome">
        <title>Successional dynamics and alternative stable states in a saline activated sludge microbial community over 9 years.</title>
        <authorList>
            <person name="Wang Y."/>
            <person name="Ye J."/>
            <person name="Ju F."/>
            <person name="Liu L."/>
            <person name="Boyd J.A."/>
            <person name="Deng Y."/>
            <person name="Parks D.H."/>
            <person name="Jiang X."/>
            <person name="Yin X."/>
            <person name="Woodcroft B.J."/>
            <person name="Tyson G.W."/>
            <person name="Hugenholtz P."/>
            <person name="Polz M.F."/>
            <person name="Zhang T."/>
        </authorList>
    </citation>
    <scope>NUCLEOTIDE SEQUENCE</scope>
    <source>
        <strain evidence="2">HKST-UBA02</strain>
    </source>
</reference>
<comment type="caution">
    <text evidence="2">The sequence shown here is derived from an EMBL/GenBank/DDBJ whole genome shotgun (WGS) entry which is preliminary data.</text>
</comment>
<evidence type="ECO:0000313" key="2">
    <source>
        <dbReference type="EMBL" id="MCA9759690.1"/>
    </source>
</evidence>
<name>A0A956NMA6_UNCEI</name>
<feature type="transmembrane region" description="Helical" evidence="1">
    <location>
        <begin position="185"/>
        <end position="204"/>
    </location>
</feature>
<dbReference type="Proteomes" id="UP000739538">
    <property type="component" value="Unassembled WGS sequence"/>
</dbReference>
<keyword evidence="1" id="KW-0472">Membrane</keyword>
<feature type="transmembrane region" description="Helical" evidence="1">
    <location>
        <begin position="94"/>
        <end position="120"/>
    </location>
</feature>
<gene>
    <name evidence="2" type="ORF">KDA27_28090</name>
</gene>
<evidence type="ECO:0008006" key="4">
    <source>
        <dbReference type="Google" id="ProtNLM"/>
    </source>
</evidence>
<sequence length="206" mass="22527">MTVGGRSLAAGLLLPYVAVGIGWTWLHSGLAALLLYQAGIVLLAGRQLPTRFRSLFQGAGGRLVWVFAPLVLLVAFGFLRVLPMLLVPGLDPAAWLVSYGLTGGTLLFVAFQFGIVHPFLEEVHYQPLRQRAPLLAHLSYAVYHGMVLWGCFRDWVVAITVVSLIGTSVLFYVFERGRFGSRLSLAVHAMADLLVAGVALYWAGWF</sequence>
<reference evidence="2" key="1">
    <citation type="submission" date="2020-04" db="EMBL/GenBank/DDBJ databases">
        <authorList>
            <person name="Zhang T."/>
        </authorList>
    </citation>
    <scope>NUCLEOTIDE SEQUENCE</scope>
    <source>
        <strain evidence="2">HKST-UBA02</strain>
    </source>
</reference>
<dbReference type="AlphaFoldDB" id="A0A956NMA6"/>
<keyword evidence="1" id="KW-1133">Transmembrane helix</keyword>
<evidence type="ECO:0000313" key="3">
    <source>
        <dbReference type="Proteomes" id="UP000739538"/>
    </source>
</evidence>
<proteinExistence type="predicted"/>
<dbReference type="EMBL" id="JAGQHS010000444">
    <property type="protein sequence ID" value="MCA9759690.1"/>
    <property type="molecule type" value="Genomic_DNA"/>
</dbReference>
<accession>A0A956NMA6</accession>
<keyword evidence="1" id="KW-0812">Transmembrane</keyword>
<feature type="transmembrane region" description="Helical" evidence="1">
    <location>
        <begin position="155"/>
        <end position="173"/>
    </location>
</feature>